<dbReference type="Proteomes" id="UP000234632">
    <property type="component" value="Unassembled WGS sequence"/>
</dbReference>
<accession>A0A0U3I0S0</accession>
<evidence type="ECO:0000313" key="2">
    <source>
        <dbReference type="EMBL" id="ALU41375.1"/>
    </source>
</evidence>
<dbReference type="InterPro" id="IPR010093">
    <property type="entry name" value="SinI_DNA-bd"/>
</dbReference>
<dbReference type="Pfam" id="PF12728">
    <property type="entry name" value="HTH_17"/>
    <property type="match status" value="1"/>
</dbReference>
<evidence type="ECO:0000313" key="4">
    <source>
        <dbReference type="EMBL" id="PLC10700.1"/>
    </source>
</evidence>
<keyword evidence="8" id="KW-1185">Reference proteome</keyword>
<dbReference type="GO" id="GO:0003677">
    <property type="term" value="F:DNA binding"/>
    <property type="evidence" value="ECO:0007669"/>
    <property type="project" value="InterPro"/>
</dbReference>
<evidence type="ECO:0000259" key="1">
    <source>
        <dbReference type="Pfam" id="PF12728"/>
    </source>
</evidence>
<reference evidence="4 7" key="2">
    <citation type="submission" date="2015-12" db="EMBL/GenBank/DDBJ databases">
        <authorList>
            <person name="Shamseldin A."/>
            <person name="Moawad H."/>
            <person name="Abd El-Rahim W.M."/>
            <person name="Sadowsky M.J."/>
        </authorList>
    </citation>
    <scope>NUCLEOTIDE SEQUENCE [LARGE SCALE GENOMIC DNA]</scope>
    <source>
        <strain evidence="4 7">S43</strain>
    </source>
</reference>
<protein>
    <recommendedName>
        <fullName evidence="1">Helix-turn-helix domain-containing protein</fullName>
    </recommendedName>
</protein>
<dbReference type="SUPFAM" id="SSF46955">
    <property type="entry name" value="Putative DNA-binding domain"/>
    <property type="match status" value="1"/>
</dbReference>
<dbReference type="KEGG" id="kfv:AS188_15915"/>
<feature type="domain" description="Helix-turn-helix" evidence="1">
    <location>
        <begin position="23"/>
        <end position="72"/>
    </location>
</feature>
<evidence type="ECO:0000313" key="5">
    <source>
        <dbReference type="EMBL" id="PLC10860.1"/>
    </source>
</evidence>
<geneLocation type="plasmid" evidence="2">
    <name>1</name>
</geneLocation>
<evidence type="ECO:0000313" key="8">
    <source>
        <dbReference type="Proteomes" id="UP000321155"/>
    </source>
</evidence>
<dbReference type="Proteomes" id="UP000321155">
    <property type="component" value="Unassembled WGS sequence"/>
</dbReference>
<reference evidence="3 8" key="3">
    <citation type="submission" date="2019-07" db="EMBL/GenBank/DDBJ databases">
        <title>Whole genome shotgun sequence of Kocuria flava NBRC 107626.</title>
        <authorList>
            <person name="Hosoyama A."/>
            <person name="Uohara A."/>
            <person name="Ohji S."/>
            <person name="Ichikawa N."/>
        </authorList>
    </citation>
    <scope>NUCLEOTIDE SEQUENCE [LARGE SCALE GENOMIC DNA]</scope>
    <source>
        <strain evidence="3 8">NBRC 107626</strain>
    </source>
</reference>
<dbReference type="EMBL" id="LOMZ01000004">
    <property type="protein sequence ID" value="PLC10700.1"/>
    <property type="molecule type" value="Genomic_DNA"/>
</dbReference>
<evidence type="ECO:0000313" key="6">
    <source>
        <dbReference type="Proteomes" id="UP000057181"/>
    </source>
</evidence>
<dbReference type="EMBL" id="BJZR01000118">
    <property type="protein sequence ID" value="GEO93438.1"/>
    <property type="molecule type" value="Genomic_DNA"/>
</dbReference>
<reference evidence="2 6" key="1">
    <citation type="submission" date="2015-11" db="EMBL/GenBank/DDBJ databases">
        <title>Complete Genome Sequence of Kocuria flava strain HO-9041.</title>
        <authorList>
            <person name="Zhou M."/>
            <person name="Dai J."/>
        </authorList>
    </citation>
    <scope>NUCLEOTIDE SEQUENCE [LARGE SCALE GENOMIC DNA]</scope>
    <source>
        <strain evidence="2 6">HO-9041</strain>
        <plasmid evidence="2 6">1</plasmid>
    </source>
</reference>
<sequence length="87" mass="9712">MIAGVLSMTESLDRLFNGLPERLTVAQLTEVLGLSSTTVTYRWLRDGRVPAIQLGSHWIILRDDVKEHLRAHYNVSPQPNLGVGDTD</sequence>
<proteinExistence type="predicted"/>
<keyword evidence="2" id="KW-0614">Plasmid</keyword>
<dbReference type="AlphaFoldDB" id="A0A0U3I0S0"/>
<organism evidence="2 6">
    <name type="scientific">Kocuria flava</name>
    <dbReference type="NCBI Taxonomy" id="446860"/>
    <lineage>
        <taxon>Bacteria</taxon>
        <taxon>Bacillati</taxon>
        <taxon>Actinomycetota</taxon>
        <taxon>Actinomycetes</taxon>
        <taxon>Micrococcales</taxon>
        <taxon>Micrococcaceae</taxon>
        <taxon>Kocuria</taxon>
    </lineage>
</organism>
<dbReference type="NCBIfam" id="TIGR01764">
    <property type="entry name" value="excise"/>
    <property type="match status" value="1"/>
</dbReference>
<dbReference type="InterPro" id="IPR009061">
    <property type="entry name" value="DNA-bd_dom_put_sf"/>
</dbReference>
<name>A0A0U3I0S0_9MICC</name>
<dbReference type="EMBL" id="LOMZ01000002">
    <property type="protein sequence ID" value="PLC10860.1"/>
    <property type="molecule type" value="Genomic_DNA"/>
</dbReference>
<gene>
    <name evidence="2" type="ORF">AS188_15915</name>
    <name evidence="5" type="ORF">AUQ48_16195</name>
    <name evidence="4" type="ORF">AUQ48_16715</name>
    <name evidence="3" type="ORF">KFL01_27440</name>
</gene>
<evidence type="ECO:0000313" key="7">
    <source>
        <dbReference type="Proteomes" id="UP000234632"/>
    </source>
</evidence>
<dbReference type="EMBL" id="CP013255">
    <property type="protein sequence ID" value="ALU41375.1"/>
    <property type="molecule type" value="Genomic_DNA"/>
</dbReference>
<evidence type="ECO:0000313" key="3">
    <source>
        <dbReference type="EMBL" id="GEO93438.1"/>
    </source>
</evidence>
<dbReference type="Proteomes" id="UP000057181">
    <property type="component" value="Plasmid 1"/>
</dbReference>
<dbReference type="InterPro" id="IPR041657">
    <property type="entry name" value="HTH_17"/>
</dbReference>